<dbReference type="Gene3D" id="3.40.50.12780">
    <property type="entry name" value="N-terminal domain of ligase-like"/>
    <property type="match status" value="1"/>
</dbReference>
<evidence type="ECO:0000256" key="3">
    <source>
        <dbReference type="ARBA" id="ARBA00022598"/>
    </source>
</evidence>
<reference evidence="11" key="1">
    <citation type="journal article" date="2019" name="Int. J. Syst. Evol. Microbiol.">
        <title>The Global Catalogue of Microorganisms (GCM) 10K type strain sequencing project: providing services to taxonomists for standard genome sequencing and annotation.</title>
        <authorList>
            <consortium name="The Broad Institute Genomics Platform"/>
            <consortium name="The Broad Institute Genome Sequencing Center for Infectious Disease"/>
            <person name="Wu L."/>
            <person name="Ma J."/>
        </authorList>
    </citation>
    <scope>NUCLEOTIDE SEQUENCE [LARGE SCALE GENOMIC DNA]</scope>
    <source>
        <strain evidence="11">KCTC 52473</strain>
    </source>
</reference>
<dbReference type="EC" id="6.2.1.3" evidence="5"/>
<dbReference type="Gene3D" id="3.30.300.30">
    <property type="match status" value="1"/>
</dbReference>
<evidence type="ECO:0000256" key="5">
    <source>
        <dbReference type="ARBA" id="ARBA00026121"/>
    </source>
</evidence>
<evidence type="ECO:0000313" key="11">
    <source>
        <dbReference type="Proteomes" id="UP001595478"/>
    </source>
</evidence>
<dbReference type="EMBL" id="JBHRSW010000005">
    <property type="protein sequence ID" value="MFC3120546.1"/>
    <property type="molecule type" value="Genomic_DNA"/>
</dbReference>
<dbReference type="InterPro" id="IPR050237">
    <property type="entry name" value="ATP-dep_AMP-bd_enzyme"/>
</dbReference>
<dbReference type="InterPro" id="IPR042099">
    <property type="entry name" value="ANL_N_sf"/>
</dbReference>
<dbReference type="RefSeq" id="WP_376918684.1">
    <property type="nucleotide sequence ID" value="NZ_JBHRSW010000005.1"/>
</dbReference>
<dbReference type="Pfam" id="PF13193">
    <property type="entry name" value="AMP-binding_C"/>
    <property type="match status" value="1"/>
</dbReference>
<dbReference type="PANTHER" id="PTHR43767:SF8">
    <property type="entry name" value="LONG-CHAIN-FATTY-ACID--COA LIGASE"/>
    <property type="match status" value="1"/>
</dbReference>
<dbReference type="SUPFAM" id="SSF56801">
    <property type="entry name" value="Acetyl-CoA synthetase-like"/>
    <property type="match status" value="1"/>
</dbReference>
<sequence length="553" mass="61099">MEKIWLAEYEGAMEAEINPDIVPSLVEIFEKAVSQFANKTAFINMGQTISFEELDVMSMQFAAYLQNSGLQKGDAVALMMPNLLQYPVALFGVLRAGMTVVNVNPLYTARELEHQLNDANVKTIVIVENFACTLEKVIKNTPVKDVVLTSIPDLMPVHKRWLMNFVIKKIKKMVPKYSIDKASWFNAALKKGEAQDYSRPSMSGNDIAFLQYTGGTTGVSKGAMLTHRNMVANLEQVSGIFETAITPGKDLSVTALPLYHIFALTANCLLFLKYGCPNLLITNPRDMKGFVAELKKYPFAVLTGVNTLFNGLLNTPGFSDLNFTNFKFGLGGGMAVQKPVAEKWKQVTGKMLVEGYGLTECSPVVSVNPIKDCEYKGSIGIPLPSTEVKIVSEDGRELGLEEAGELYVKGPQVMRAYLGRPDATAEILKDGWLATGDIAKIDEQGYLYIVDRKKDMILVSGFNVFPNEIEEVAAMHEGVLEAAAVGIDHEVSGEVVKLFVVKNKPSLSEAEVIKHCKSLLTGYKVPKFVEFRDELPKTNVGKILRRELREKKD</sequence>
<dbReference type="InterPro" id="IPR000873">
    <property type="entry name" value="AMP-dep_synth/lig_dom"/>
</dbReference>
<feature type="domain" description="AMP-binding enzyme C-terminal" evidence="9">
    <location>
        <begin position="468"/>
        <end position="542"/>
    </location>
</feature>
<evidence type="ECO:0000259" key="9">
    <source>
        <dbReference type="Pfam" id="PF13193"/>
    </source>
</evidence>
<name>A0ABV7FMS3_9ALTE</name>
<dbReference type="PANTHER" id="PTHR43767">
    <property type="entry name" value="LONG-CHAIN-FATTY-ACID--COA LIGASE"/>
    <property type="match status" value="1"/>
</dbReference>
<gene>
    <name evidence="10" type="ORF">ACFOHL_02825</name>
</gene>
<keyword evidence="3" id="KW-0436">Ligase</keyword>
<accession>A0ABV7FMS3</accession>
<dbReference type="InterPro" id="IPR045851">
    <property type="entry name" value="AMP-bd_C_sf"/>
</dbReference>
<comment type="subcellular location">
    <subcellularLocation>
        <location evidence="1">Membrane</location>
        <topology evidence="1">Peripheral membrane protein</topology>
    </subcellularLocation>
</comment>
<dbReference type="Proteomes" id="UP001595478">
    <property type="component" value="Unassembled WGS sequence"/>
</dbReference>
<comment type="caution">
    <text evidence="10">The sequence shown here is derived from an EMBL/GenBank/DDBJ whole genome shotgun (WGS) entry which is preliminary data.</text>
</comment>
<evidence type="ECO:0000256" key="7">
    <source>
        <dbReference type="ARBA" id="ARBA00042773"/>
    </source>
</evidence>
<evidence type="ECO:0000256" key="1">
    <source>
        <dbReference type="ARBA" id="ARBA00004170"/>
    </source>
</evidence>
<proteinExistence type="predicted"/>
<organism evidence="10 11">
    <name type="scientific">Agaribacter flavus</name>
    <dbReference type="NCBI Taxonomy" id="1902781"/>
    <lineage>
        <taxon>Bacteria</taxon>
        <taxon>Pseudomonadati</taxon>
        <taxon>Pseudomonadota</taxon>
        <taxon>Gammaproteobacteria</taxon>
        <taxon>Alteromonadales</taxon>
        <taxon>Alteromonadaceae</taxon>
        <taxon>Agaribacter</taxon>
    </lineage>
</organism>
<dbReference type="CDD" id="cd05936">
    <property type="entry name" value="FC-FACS_FadD_like"/>
    <property type="match status" value="1"/>
</dbReference>
<keyword evidence="4" id="KW-0472">Membrane</keyword>
<evidence type="ECO:0000256" key="2">
    <source>
        <dbReference type="ARBA" id="ARBA00005005"/>
    </source>
</evidence>
<dbReference type="PROSITE" id="PS00455">
    <property type="entry name" value="AMP_BINDING"/>
    <property type="match status" value="1"/>
</dbReference>
<keyword evidence="11" id="KW-1185">Reference proteome</keyword>
<feature type="domain" description="AMP-dependent synthetase/ligase" evidence="8">
    <location>
        <begin position="29"/>
        <end position="418"/>
    </location>
</feature>
<evidence type="ECO:0000259" key="8">
    <source>
        <dbReference type="Pfam" id="PF00501"/>
    </source>
</evidence>
<evidence type="ECO:0000313" key="10">
    <source>
        <dbReference type="EMBL" id="MFC3120546.1"/>
    </source>
</evidence>
<dbReference type="InterPro" id="IPR020845">
    <property type="entry name" value="AMP-binding_CS"/>
</dbReference>
<evidence type="ECO:0000256" key="6">
    <source>
        <dbReference type="ARBA" id="ARBA00039545"/>
    </source>
</evidence>
<dbReference type="Pfam" id="PF00501">
    <property type="entry name" value="AMP-binding"/>
    <property type="match status" value="1"/>
</dbReference>
<dbReference type="InterPro" id="IPR025110">
    <property type="entry name" value="AMP-bd_C"/>
</dbReference>
<evidence type="ECO:0000256" key="4">
    <source>
        <dbReference type="ARBA" id="ARBA00023136"/>
    </source>
</evidence>
<comment type="pathway">
    <text evidence="2">Lipid metabolism; fatty acid beta-oxidation.</text>
</comment>
<protein>
    <recommendedName>
        <fullName evidence="6">Long-chain-fatty-acid--CoA ligase</fullName>
        <ecNumber evidence="5">6.2.1.3</ecNumber>
    </recommendedName>
    <alternativeName>
        <fullName evidence="7">Long-chain acyl-CoA synthetase</fullName>
    </alternativeName>
</protein>